<reference evidence="11" key="1">
    <citation type="journal article" date="2019" name="PeerJ">
        <title>Genes of the pig, Sus scrofa, reconstructed with EvidentialGene.</title>
        <authorList>
            <person name="Gilbert D.G."/>
        </authorList>
    </citation>
    <scope>NUCLEOTIDE SEQUENCE</scope>
</reference>
<evidence type="ECO:0000256" key="4">
    <source>
        <dbReference type="ARBA" id="ARBA00022729"/>
    </source>
</evidence>
<dbReference type="PANTHER" id="PTHR23197">
    <property type="entry name" value="TARSH-RELATED FIBRONECTIN DOMAIN-CONTAINING"/>
    <property type="match status" value="1"/>
</dbReference>
<feature type="compositionally biased region" description="Basic and acidic residues" evidence="9">
    <location>
        <begin position="283"/>
        <end position="296"/>
    </location>
</feature>
<evidence type="ECO:0000256" key="2">
    <source>
        <dbReference type="ARBA" id="ARBA00022525"/>
    </source>
</evidence>
<feature type="region of interest" description="Disordered" evidence="9">
    <location>
        <begin position="272"/>
        <end position="310"/>
    </location>
</feature>
<evidence type="ECO:0000256" key="5">
    <source>
        <dbReference type="ARBA" id="ARBA00022737"/>
    </source>
</evidence>
<keyword evidence="6" id="KW-0325">Glycoprotein</keyword>
<evidence type="ECO:0000256" key="7">
    <source>
        <dbReference type="ARBA" id="ARBA00059566"/>
    </source>
</evidence>
<dbReference type="FunFam" id="2.60.40.10:FF:000778">
    <property type="entry name" value="Fibronectin type III domain containing 1"/>
    <property type="match status" value="1"/>
</dbReference>
<feature type="domain" description="Fibronectin type-III" evidence="10">
    <location>
        <begin position="81"/>
        <end position="176"/>
    </location>
</feature>
<organism evidence="11">
    <name type="scientific">Sus scrofa</name>
    <name type="common">Pig</name>
    <dbReference type="NCBI Taxonomy" id="9823"/>
    <lineage>
        <taxon>Eukaryota</taxon>
        <taxon>Metazoa</taxon>
        <taxon>Chordata</taxon>
        <taxon>Craniata</taxon>
        <taxon>Vertebrata</taxon>
        <taxon>Euteleostomi</taxon>
        <taxon>Mammalia</taxon>
        <taxon>Eutheria</taxon>
        <taxon>Laurasiatheria</taxon>
        <taxon>Artiodactyla</taxon>
        <taxon>Suina</taxon>
        <taxon>Suidae</taxon>
        <taxon>Sus</taxon>
    </lineage>
</organism>
<dbReference type="AlphaFoldDB" id="A0A480Y3S3"/>
<name>A0A480Y3S3_PIG</name>
<evidence type="ECO:0000313" key="11">
    <source>
        <dbReference type="EMBL" id="HDC15193.1"/>
    </source>
</evidence>
<keyword evidence="3" id="KW-0597">Phosphoprotein</keyword>
<dbReference type="EMBL" id="DQIR01259715">
    <property type="protein sequence ID" value="HDC15193.1"/>
    <property type="molecule type" value="Transcribed_RNA"/>
</dbReference>
<dbReference type="EMBL" id="DQIR01259716">
    <property type="protein sequence ID" value="HDC15194.1"/>
    <property type="molecule type" value="Transcribed_RNA"/>
</dbReference>
<protein>
    <recommendedName>
        <fullName evidence="8">Fibronectin type III domain-containing protein 1</fullName>
    </recommendedName>
</protein>
<dbReference type="PROSITE" id="PS50853">
    <property type="entry name" value="FN3"/>
    <property type="match status" value="2"/>
</dbReference>
<proteinExistence type="predicted"/>
<dbReference type="FunFam" id="2.60.40.10:FF:001228">
    <property type="entry name" value="Fibronectin type III domain containing 1"/>
    <property type="match status" value="1"/>
</dbReference>
<keyword evidence="4" id="KW-0732">Signal</keyword>
<dbReference type="PANTHER" id="PTHR23197:SF8">
    <property type="entry name" value="FIBRONECTIN TYPE III DOMAIN-CONTAINING PROTEIN 1"/>
    <property type="match status" value="1"/>
</dbReference>
<dbReference type="Gene3D" id="2.60.40.10">
    <property type="entry name" value="Immunoglobulins"/>
    <property type="match status" value="3"/>
</dbReference>
<keyword evidence="5" id="KW-0677">Repeat</keyword>
<keyword evidence="2" id="KW-0964">Secreted</keyword>
<evidence type="ECO:0000259" key="10">
    <source>
        <dbReference type="PROSITE" id="PS50853"/>
    </source>
</evidence>
<sequence length="399" mass="44715">MSGAKSPRRSRGFLLGYGESGRRMNYVPLTRDERTHEIKKLASESVYVVSLQSMNSRGQSQPVYRAALTKRKISEEDDLGVPEDINVRVMSSQSVLVAWVDPALEKQKKVVASRQYTVRYREKGESARWDYKQISNRRVLVESLIPDTMYEFAVRISQGERDGKWSTSVFQRTPESAPTTAPENLKVWPVNGKPTAVTVAWDALPETEGKVKEYILSYAPALKPFGAKSLTYPGETTSALVDGLQPGERYLFKIRAANRRGLGPHSKAFVVAMPASPTSEPDVSQKEDDEKPEKPEPSSSKDTLLSVSPQGRNVKNALLDLKNKIMANGGLPRKPQLPPRKTEGLDLQSTEITDEEELDYRKKTQKTMRNLKSLSLPPRKTLSCLFLPKGEMSRMPFLT</sequence>
<evidence type="ECO:0000256" key="8">
    <source>
        <dbReference type="ARBA" id="ARBA00068334"/>
    </source>
</evidence>
<dbReference type="InterPro" id="IPR036116">
    <property type="entry name" value="FN3_sf"/>
</dbReference>
<evidence type="ECO:0000256" key="1">
    <source>
        <dbReference type="ARBA" id="ARBA00004613"/>
    </source>
</evidence>
<comment type="subcellular location">
    <subcellularLocation>
        <location evidence="1">Secreted</location>
    </subcellularLocation>
</comment>
<dbReference type="InterPro" id="IPR003961">
    <property type="entry name" value="FN3_dom"/>
</dbReference>
<dbReference type="PRINTS" id="PR00014">
    <property type="entry name" value="FNTYPEIII"/>
</dbReference>
<evidence type="ECO:0000256" key="9">
    <source>
        <dbReference type="SAM" id="MobiDB-lite"/>
    </source>
</evidence>
<dbReference type="CDD" id="cd00063">
    <property type="entry name" value="FN3"/>
    <property type="match status" value="2"/>
</dbReference>
<comment type="function">
    <text evidence="7">May be an activator of G protein signaling.</text>
</comment>
<evidence type="ECO:0000256" key="6">
    <source>
        <dbReference type="ARBA" id="ARBA00023180"/>
    </source>
</evidence>
<dbReference type="Pfam" id="PF00041">
    <property type="entry name" value="fn3"/>
    <property type="match status" value="2"/>
</dbReference>
<dbReference type="GO" id="GO:0005576">
    <property type="term" value="C:extracellular region"/>
    <property type="evidence" value="ECO:0007669"/>
    <property type="project" value="UniProtKB-SubCell"/>
</dbReference>
<dbReference type="InterPro" id="IPR013783">
    <property type="entry name" value="Ig-like_fold"/>
</dbReference>
<dbReference type="SMART" id="SM00060">
    <property type="entry name" value="FN3"/>
    <property type="match status" value="2"/>
</dbReference>
<accession>A0A480Y3S3</accession>
<evidence type="ECO:0000256" key="3">
    <source>
        <dbReference type="ARBA" id="ARBA00022553"/>
    </source>
</evidence>
<dbReference type="SUPFAM" id="SSF49265">
    <property type="entry name" value="Fibronectin type III"/>
    <property type="match status" value="1"/>
</dbReference>
<feature type="domain" description="Fibronectin type-III" evidence="10">
    <location>
        <begin position="181"/>
        <end position="276"/>
    </location>
</feature>